<organism evidence="7 8">
    <name type="scientific">Fusicatenibacter saccharivorans</name>
    <dbReference type="NCBI Taxonomy" id="1150298"/>
    <lineage>
        <taxon>Bacteria</taxon>
        <taxon>Bacillati</taxon>
        <taxon>Bacillota</taxon>
        <taxon>Clostridia</taxon>
        <taxon>Lachnospirales</taxon>
        <taxon>Lachnospiraceae</taxon>
        <taxon>Fusicatenibacter</taxon>
    </lineage>
</organism>
<dbReference type="GO" id="GO:0000976">
    <property type="term" value="F:transcription cis-regulatory region binding"/>
    <property type="evidence" value="ECO:0007669"/>
    <property type="project" value="TreeGrafter"/>
</dbReference>
<dbReference type="InterPro" id="IPR028082">
    <property type="entry name" value="Peripla_BP_I"/>
</dbReference>
<feature type="domain" description="HTH cro/C1-type" evidence="6">
    <location>
        <begin position="12"/>
        <end position="65"/>
    </location>
</feature>
<name>A0A174M4V1_9FIRM</name>
<dbReference type="SUPFAM" id="SSF47413">
    <property type="entry name" value="lambda repressor-like DNA-binding domains"/>
    <property type="match status" value="1"/>
</dbReference>
<evidence type="ECO:0000313" key="7">
    <source>
        <dbReference type="EMBL" id="CUP30166.1"/>
    </source>
</evidence>
<dbReference type="AlphaFoldDB" id="A0A174M4V1"/>
<dbReference type="PANTHER" id="PTHR30146:SF95">
    <property type="entry name" value="RIBOSE OPERON REPRESSOR"/>
    <property type="match status" value="1"/>
</dbReference>
<dbReference type="GO" id="GO:0003700">
    <property type="term" value="F:DNA-binding transcription factor activity"/>
    <property type="evidence" value="ECO:0007669"/>
    <property type="project" value="TreeGrafter"/>
</dbReference>
<dbReference type="PROSITE" id="PS50943">
    <property type="entry name" value="HTH_CROC1"/>
    <property type="match status" value="1"/>
</dbReference>
<dbReference type="PROSITE" id="PS50932">
    <property type="entry name" value="HTH_LACI_2"/>
    <property type="match status" value="1"/>
</dbReference>
<dbReference type="InterPro" id="IPR001387">
    <property type="entry name" value="Cro/C1-type_HTH"/>
</dbReference>
<keyword evidence="4" id="KW-0804">Transcription</keyword>
<evidence type="ECO:0000259" key="6">
    <source>
        <dbReference type="PROSITE" id="PS50943"/>
    </source>
</evidence>
<feature type="domain" description="HTH lacI-type" evidence="5">
    <location>
        <begin position="21"/>
        <end position="75"/>
    </location>
</feature>
<evidence type="ECO:0000256" key="2">
    <source>
        <dbReference type="ARBA" id="ARBA00023015"/>
    </source>
</evidence>
<dbReference type="PANTHER" id="PTHR30146">
    <property type="entry name" value="LACI-RELATED TRANSCRIPTIONAL REPRESSOR"/>
    <property type="match status" value="1"/>
</dbReference>
<dbReference type="InterPro" id="IPR000843">
    <property type="entry name" value="HTH_LacI"/>
</dbReference>
<evidence type="ECO:0000256" key="4">
    <source>
        <dbReference type="ARBA" id="ARBA00023163"/>
    </source>
</evidence>
<evidence type="ECO:0000259" key="5">
    <source>
        <dbReference type="PROSITE" id="PS50932"/>
    </source>
</evidence>
<dbReference type="SUPFAM" id="SSF53822">
    <property type="entry name" value="Periplasmic binding protein-like I"/>
    <property type="match status" value="1"/>
</dbReference>
<evidence type="ECO:0000256" key="1">
    <source>
        <dbReference type="ARBA" id="ARBA00022491"/>
    </source>
</evidence>
<keyword evidence="2" id="KW-0805">Transcription regulation</keyword>
<dbReference type="EMBL" id="CZAL01000008">
    <property type="protein sequence ID" value="CUP30166.1"/>
    <property type="molecule type" value="Genomic_DNA"/>
</dbReference>
<accession>A0A174M4V1</accession>
<keyword evidence="3" id="KW-0238">DNA-binding</keyword>
<keyword evidence="1" id="KW-0678">Repressor</keyword>
<dbReference type="CDD" id="cd01392">
    <property type="entry name" value="HTH_LacI"/>
    <property type="match status" value="1"/>
</dbReference>
<dbReference type="Pfam" id="PF13377">
    <property type="entry name" value="Peripla_BP_3"/>
    <property type="match status" value="1"/>
</dbReference>
<dbReference type="InterPro" id="IPR010982">
    <property type="entry name" value="Lambda_DNA-bd_dom_sf"/>
</dbReference>
<sequence length="356" mass="40293">MIHATLLKGKTLELMARKKNVTFNDIAQYTHFSKTTISRYFNNPDSLTPENQQIISDALDKLNYKENKVAKILANGQTEFVGVLIPSLSMNYYSEMLNQILASYEKYGYKFLVFAGNGHDETEHRYIQELMSYKIEGLIVLSHTLSSRELSDLQIPVVAIEREDQFVSSVNTDNYLGAYEATSLLIHNHCDVLIHLNSPTKENVPAYRRLAGFQDACVKAGVPHKVIIRDFGLSYQEAAAPLQEIFDNIEQKYAGQKKGIFLSNDDHANILLNLLIRKYHTLPDDYELIGFDGAPISEQAIYPISTVGQQIDQIADEAVSLLVSQMQERKKRHPVPLAEPVHKTVPPLLIRRQTTT</sequence>
<reference evidence="7 8" key="1">
    <citation type="submission" date="2015-09" db="EMBL/GenBank/DDBJ databases">
        <authorList>
            <consortium name="Pathogen Informatics"/>
        </authorList>
    </citation>
    <scope>NUCLEOTIDE SEQUENCE [LARGE SCALE GENOMIC DNA]</scope>
    <source>
        <strain evidence="7 8">2789STDY5834885</strain>
    </source>
</reference>
<evidence type="ECO:0000313" key="8">
    <source>
        <dbReference type="Proteomes" id="UP000095709"/>
    </source>
</evidence>
<dbReference type="Gene3D" id="1.10.260.40">
    <property type="entry name" value="lambda repressor-like DNA-binding domains"/>
    <property type="match status" value="1"/>
</dbReference>
<evidence type="ECO:0000256" key="3">
    <source>
        <dbReference type="ARBA" id="ARBA00023125"/>
    </source>
</evidence>
<dbReference type="Gene3D" id="3.40.50.2300">
    <property type="match status" value="2"/>
</dbReference>
<proteinExistence type="predicted"/>
<dbReference type="InterPro" id="IPR046335">
    <property type="entry name" value="LacI/GalR-like_sensor"/>
</dbReference>
<dbReference type="SMART" id="SM00354">
    <property type="entry name" value="HTH_LACI"/>
    <property type="match status" value="1"/>
</dbReference>
<gene>
    <name evidence="7" type="primary">gntR</name>
    <name evidence="7" type="ORF">ERS852498_01679</name>
</gene>
<dbReference type="Proteomes" id="UP000095709">
    <property type="component" value="Unassembled WGS sequence"/>
</dbReference>
<protein>
    <submittedName>
        <fullName evidence="7">Gluconate utilization system GNT-I transcriptional repressor</fullName>
    </submittedName>
</protein>